<evidence type="ECO:0000313" key="2">
    <source>
        <dbReference type="Proteomes" id="UP000053825"/>
    </source>
</evidence>
<dbReference type="EMBL" id="KQ414617">
    <property type="protein sequence ID" value="KOC68019.1"/>
    <property type="molecule type" value="Genomic_DNA"/>
</dbReference>
<dbReference type="AlphaFoldDB" id="A0A0L7RAX6"/>
<accession>A0A0L7RAX6</accession>
<dbReference type="Proteomes" id="UP000053825">
    <property type="component" value="Unassembled WGS sequence"/>
</dbReference>
<gene>
    <name evidence="1" type="ORF">WH47_03177</name>
</gene>
<protein>
    <submittedName>
        <fullName evidence="1">Uncharacterized protein</fullName>
    </submittedName>
</protein>
<reference evidence="1 2" key="1">
    <citation type="submission" date="2015-07" db="EMBL/GenBank/DDBJ databases">
        <title>The genome of Habropoda laboriosa.</title>
        <authorList>
            <person name="Pan H."/>
            <person name="Kapheim K."/>
        </authorList>
    </citation>
    <scope>NUCLEOTIDE SEQUENCE [LARGE SCALE GENOMIC DNA]</scope>
    <source>
        <strain evidence="1">0110345459</strain>
    </source>
</reference>
<organism evidence="1 2">
    <name type="scientific">Habropoda laboriosa</name>
    <dbReference type="NCBI Taxonomy" id="597456"/>
    <lineage>
        <taxon>Eukaryota</taxon>
        <taxon>Metazoa</taxon>
        <taxon>Ecdysozoa</taxon>
        <taxon>Arthropoda</taxon>
        <taxon>Hexapoda</taxon>
        <taxon>Insecta</taxon>
        <taxon>Pterygota</taxon>
        <taxon>Neoptera</taxon>
        <taxon>Endopterygota</taxon>
        <taxon>Hymenoptera</taxon>
        <taxon>Apocrita</taxon>
        <taxon>Aculeata</taxon>
        <taxon>Apoidea</taxon>
        <taxon>Anthophila</taxon>
        <taxon>Apidae</taxon>
        <taxon>Habropoda</taxon>
    </lineage>
</organism>
<proteinExistence type="predicted"/>
<name>A0A0L7RAX6_9HYME</name>
<keyword evidence="2" id="KW-1185">Reference proteome</keyword>
<sequence>MRLPIYAFTPQHISTKTVFLYGHRYVRLNRSSANIRKVALCTINVLCSPTLEFLSKSISPS</sequence>
<evidence type="ECO:0000313" key="1">
    <source>
        <dbReference type="EMBL" id="KOC68019.1"/>
    </source>
</evidence>